<sequence length="79" mass="8662">MRGGARRDAAERSRAGTGPFRTQALDPAATHPRTPPPPASQLGNPPKPSSVAARVSHPHRRRRRPLIECRQQAFIVQIP</sequence>
<reference evidence="2 3" key="1">
    <citation type="journal article" date="2023" name="Commun. Biol.">
        <title>Reorganization of the ancestral sex-determining regions during the evolution of trioecy in Pleodorina starrii.</title>
        <authorList>
            <person name="Takahashi K."/>
            <person name="Suzuki S."/>
            <person name="Kawai-Toyooka H."/>
            <person name="Yamamoto K."/>
            <person name="Hamaji T."/>
            <person name="Ootsuki R."/>
            <person name="Yamaguchi H."/>
            <person name="Kawachi M."/>
            <person name="Higashiyama T."/>
            <person name="Nozaki H."/>
        </authorList>
    </citation>
    <scope>NUCLEOTIDE SEQUENCE [LARGE SCALE GENOMIC DNA]</scope>
    <source>
        <strain evidence="2 3">NIES-4479</strain>
    </source>
</reference>
<name>A0A9W6F988_9CHLO</name>
<dbReference type="AlphaFoldDB" id="A0A9W6F988"/>
<feature type="region of interest" description="Disordered" evidence="1">
    <location>
        <begin position="1"/>
        <end position="66"/>
    </location>
</feature>
<dbReference type="EMBL" id="BRXU01000042">
    <property type="protein sequence ID" value="GLC61137.1"/>
    <property type="molecule type" value="Genomic_DNA"/>
</dbReference>
<comment type="caution">
    <text evidence="2">The sequence shown here is derived from an EMBL/GenBank/DDBJ whole genome shotgun (WGS) entry which is preliminary data.</text>
</comment>
<organism evidence="2 3">
    <name type="scientific">Pleodorina starrii</name>
    <dbReference type="NCBI Taxonomy" id="330485"/>
    <lineage>
        <taxon>Eukaryota</taxon>
        <taxon>Viridiplantae</taxon>
        <taxon>Chlorophyta</taxon>
        <taxon>core chlorophytes</taxon>
        <taxon>Chlorophyceae</taxon>
        <taxon>CS clade</taxon>
        <taxon>Chlamydomonadales</taxon>
        <taxon>Volvocaceae</taxon>
        <taxon>Pleodorina</taxon>
    </lineage>
</organism>
<proteinExistence type="predicted"/>
<protein>
    <submittedName>
        <fullName evidence="2">Uncharacterized protein</fullName>
    </submittedName>
</protein>
<evidence type="ECO:0000313" key="3">
    <source>
        <dbReference type="Proteomes" id="UP001165080"/>
    </source>
</evidence>
<evidence type="ECO:0000313" key="2">
    <source>
        <dbReference type="EMBL" id="GLC61137.1"/>
    </source>
</evidence>
<dbReference type="Proteomes" id="UP001165080">
    <property type="component" value="Unassembled WGS sequence"/>
</dbReference>
<accession>A0A9W6F988</accession>
<keyword evidence="3" id="KW-1185">Reference proteome</keyword>
<feature type="compositionally biased region" description="Basic and acidic residues" evidence="1">
    <location>
        <begin position="1"/>
        <end position="14"/>
    </location>
</feature>
<evidence type="ECO:0000256" key="1">
    <source>
        <dbReference type="SAM" id="MobiDB-lite"/>
    </source>
</evidence>
<gene>
    <name evidence="2" type="primary">PLESTB002775</name>
    <name evidence="2" type="ORF">PLESTB_001722100</name>
</gene>